<dbReference type="GO" id="GO:0016020">
    <property type="term" value="C:membrane"/>
    <property type="evidence" value="ECO:0007669"/>
    <property type="project" value="InterPro"/>
</dbReference>
<keyword evidence="2" id="KW-1133">Transmembrane helix</keyword>
<reference evidence="5" key="1">
    <citation type="submission" date="2016-11" db="EMBL/GenBank/DDBJ databases">
        <authorList>
            <person name="Varghese N."/>
            <person name="Submissions S."/>
        </authorList>
    </citation>
    <scope>NUCLEOTIDE SEQUENCE [LARGE SCALE GENOMIC DNA]</scope>
    <source>
        <strain evidence="5">DSM 11792</strain>
    </source>
</reference>
<evidence type="ECO:0000259" key="3">
    <source>
        <dbReference type="Pfam" id="PF00892"/>
    </source>
</evidence>
<dbReference type="InterPro" id="IPR037185">
    <property type="entry name" value="EmrE-like"/>
</dbReference>
<feature type="transmembrane region" description="Helical" evidence="2">
    <location>
        <begin position="41"/>
        <end position="57"/>
    </location>
</feature>
<feature type="transmembrane region" description="Helical" evidence="2">
    <location>
        <begin position="270"/>
        <end position="288"/>
    </location>
</feature>
<protein>
    <submittedName>
        <fullName evidence="4">EamA domain-containing membrane protein RarD</fullName>
    </submittedName>
</protein>
<feature type="transmembrane region" description="Helical" evidence="2">
    <location>
        <begin position="7"/>
        <end position="29"/>
    </location>
</feature>
<dbReference type="OrthoDB" id="9810818at2"/>
<feature type="transmembrane region" description="Helical" evidence="2">
    <location>
        <begin position="96"/>
        <end position="115"/>
    </location>
</feature>
<feature type="domain" description="EamA" evidence="3">
    <location>
        <begin position="154"/>
        <end position="286"/>
    </location>
</feature>
<evidence type="ECO:0000313" key="5">
    <source>
        <dbReference type="Proteomes" id="UP000184196"/>
    </source>
</evidence>
<feature type="transmembrane region" description="Helical" evidence="2">
    <location>
        <begin position="153"/>
        <end position="172"/>
    </location>
</feature>
<feature type="transmembrane region" description="Helical" evidence="2">
    <location>
        <begin position="184"/>
        <end position="203"/>
    </location>
</feature>
<dbReference type="PANTHER" id="PTHR22911:SF79">
    <property type="entry name" value="MOBA-LIKE NTP TRANSFERASE DOMAIN-CONTAINING PROTEIN"/>
    <property type="match status" value="1"/>
</dbReference>
<dbReference type="RefSeq" id="WP_073165457.1">
    <property type="nucleotide sequence ID" value="NZ_FQUW01000021.1"/>
</dbReference>
<evidence type="ECO:0000256" key="2">
    <source>
        <dbReference type="SAM" id="Phobius"/>
    </source>
</evidence>
<proteinExistence type="inferred from homology"/>
<sequence>MKDQWRGFFFVVMAAFLWGLSGNVAKYLFNQQVDPLDVVQMRLFLSFVFLLFYLVVVHRSLILIRKEDVAYMIIFGTFGVTAVQSTYLLAISQTNVATAIFLQYLAPVLVLGYGLIRGQEKLTLPSGSALFFSVLGGFLMVKGNPGAGLAVNIPGLTAGLASAATFAFYTLYGKKGLASYSPWTLLLYGFGVGSVVFSFYRLPWLTLAHYSWREWLFFIYIALFASILPFGFYFKGLSYLSPIKTNLTSTLEPVIAGILAYLLLGEKLTPWQVLGCVFILAGVILIQLSGLRQVRSNLNDAIAKTRTG</sequence>
<feature type="transmembrane region" description="Helical" evidence="2">
    <location>
        <begin position="122"/>
        <end position="141"/>
    </location>
</feature>
<dbReference type="AlphaFoldDB" id="A0A1M5AEA1"/>
<dbReference type="InterPro" id="IPR000620">
    <property type="entry name" value="EamA_dom"/>
</dbReference>
<evidence type="ECO:0000313" key="4">
    <source>
        <dbReference type="EMBL" id="SHF28426.1"/>
    </source>
</evidence>
<feature type="domain" description="EamA" evidence="3">
    <location>
        <begin position="6"/>
        <end position="141"/>
    </location>
</feature>
<comment type="similarity">
    <text evidence="1">Belongs to the EamA transporter family.</text>
</comment>
<keyword evidence="2" id="KW-0812">Transmembrane</keyword>
<keyword evidence="5" id="KW-1185">Reference proteome</keyword>
<feature type="transmembrane region" description="Helical" evidence="2">
    <location>
        <begin position="215"/>
        <end position="234"/>
    </location>
</feature>
<dbReference type="Gene3D" id="1.10.3730.20">
    <property type="match status" value="1"/>
</dbReference>
<dbReference type="EMBL" id="FQUW01000021">
    <property type="protein sequence ID" value="SHF28426.1"/>
    <property type="molecule type" value="Genomic_DNA"/>
</dbReference>
<organism evidence="4 5">
    <name type="scientific">Desulfofundulus australicus DSM 11792</name>
    <dbReference type="NCBI Taxonomy" id="1121425"/>
    <lineage>
        <taxon>Bacteria</taxon>
        <taxon>Bacillati</taxon>
        <taxon>Bacillota</taxon>
        <taxon>Clostridia</taxon>
        <taxon>Eubacteriales</taxon>
        <taxon>Peptococcaceae</taxon>
        <taxon>Desulfofundulus</taxon>
    </lineage>
</organism>
<name>A0A1M5AEA1_9FIRM</name>
<dbReference type="SUPFAM" id="SSF103481">
    <property type="entry name" value="Multidrug resistance efflux transporter EmrE"/>
    <property type="match status" value="2"/>
</dbReference>
<dbReference type="Proteomes" id="UP000184196">
    <property type="component" value="Unassembled WGS sequence"/>
</dbReference>
<gene>
    <name evidence="4" type="ORF">SAMN02745218_01867</name>
</gene>
<accession>A0A1M5AEA1</accession>
<keyword evidence="2" id="KW-0472">Membrane</keyword>
<feature type="transmembrane region" description="Helical" evidence="2">
    <location>
        <begin position="69"/>
        <end position="90"/>
    </location>
</feature>
<feature type="transmembrane region" description="Helical" evidence="2">
    <location>
        <begin position="246"/>
        <end position="264"/>
    </location>
</feature>
<dbReference type="Pfam" id="PF00892">
    <property type="entry name" value="EamA"/>
    <property type="match status" value="2"/>
</dbReference>
<evidence type="ECO:0000256" key="1">
    <source>
        <dbReference type="ARBA" id="ARBA00007362"/>
    </source>
</evidence>
<dbReference type="PANTHER" id="PTHR22911">
    <property type="entry name" value="ACYL-MALONYL CONDENSING ENZYME-RELATED"/>
    <property type="match status" value="1"/>
</dbReference>